<accession>A0A9J5Z2X0</accession>
<dbReference type="OrthoDB" id="1305342at2759"/>
<dbReference type="AlphaFoldDB" id="A0A9J5Z2X0"/>
<organism evidence="1 2">
    <name type="scientific">Solanum commersonii</name>
    <name type="common">Commerson's wild potato</name>
    <name type="synonym">Commerson's nightshade</name>
    <dbReference type="NCBI Taxonomy" id="4109"/>
    <lineage>
        <taxon>Eukaryota</taxon>
        <taxon>Viridiplantae</taxon>
        <taxon>Streptophyta</taxon>
        <taxon>Embryophyta</taxon>
        <taxon>Tracheophyta</taxon>
        <taxon>Spermatophyta</taxon>
        <taxon>Magnoliopsida</taxon>
        <taxon>eudicotyledons</taxon>
        <taxon>Gunneridae</taxon>
        <taxon>Pentapetalae</taxon>
        <taxon>asterids</taxon>
        <taxon>lamiids</taxon>
        <taxon>Solanales</taxon>
        <taxon>Solanaceae</taxon>
        <taxon>Solanoideae</taxon>
        <taxon>Solaneae</taxon>
        <taxon>Solanum</taxon>
    </lineage>
</organism>
<sequence length="89" mass="10463">MGYPIEIDSLIEKRLMFKVQIKDSNINRNDNAYKVVKFIDDEALLNEYCHSSLIHNLNEATLDCGQSYDEDKLIEIIQLIFELLNLNNW</sequence>
<keyword evidence="2" id="KW-1185">Reference proteome</keyword>
<evidence type="ECO:0000313" key="1">
    <source>
        <dbReference type="EMBL" id="KAG5605764.1"/>
    </source>
</evidence>
<name>A0A9J5Z2X0_SOLCO</name>
<protein>
    <submittedName>
        <fullName evidence="1">Uncharacterized protein</fullName>
    </submittedName>
</protein>
<dbReference type="Proteomes" id="UP000824120">
    <property type="component" value="Chromosome 5"/>
</dbReference>
<proteinExistence type="predicted"/>
<comment type="caution">
    <text evidence="1">The sequence shown here is derived from an EMBL/GenBank/DDBJ whole genome shotgun (WGS) entry which is preliminary data.</text>
</comment>
<dbReference type="EMBL" id="JACXVP010000005">
    <property type="protein sequence ID" value="KAG5605764.1"/>
    <property type="molecule type" value="Genomic_DNA"/>
</dbReference>
<evidence type="ECO:0000313" key="2">
    <source>
        <dbReference type="Proteomes" id="UP000824120"/>
    </source>
</evidence>
<gene>
    <name evidence="1" type="ORF">H5410_027256</name>
</gene>
<reference evidence="1 2" key="1">
    <citation type="submission" date="2020-09" db="EMBL/GenBank/DDBJ databases">
        <title>De no assembly of potato wild relative species, Solanum commersonii.</title>
        <authorList>
            <person name="Cho K."/>
        </authorList>
    </citation>
    <scope>NUCLEOTIDE SEQUENCE [LARGE SCALE GENOMIC DNA]</scope>
    <source>
        <strain evidence="1">LZ3.2</strain>
        <tissue evidence="1">Leaf</tissue>
    </source>
</reference>